<dbReference type="AlphaFoldDB" id="A0A0E9NSM3"/>
<dbReference type="GO" id="GO:0005886">
    <property type="term" value="C:plasma membrane"/>
    <property type="evidence" value="ECO:0007669"/>
    <property type="project" value="TreeGrafter"/>
</dbReference>
<feature type="domain" description="Phosphatase tensin-type" evidence="4">
    <location>
        <begin position="19"/>
        <end position="193"/>
    </location>
</feature>
<dbReference type="CDD" id="cd14497">
    <property type="entry name" value="PTP_PTEN-like"/>
    <property type="match status" value="1"/>
</dbReference>
<dbReference type="Proteomes" id="UP000033140">
    <property type="component" value="Unassembled WGS sequence"/>
</dbReference>
<reference evidence="5 6" key="1">
    <citation type="journal article" date="2011" name="J. Gen. Appl. Microbiol.">
        <title>Draft genome sequencing of the enigmatic yeast Saitoella complicata.</title>
        <authorList>
            <person name="Nishida H."/>
            <person name="Hamamoto M."/>
            <person name="Sugiyama J."/>
        </authorList>
    </citation>
    <scope>NUCLEOTIDE SEQUENCE [LARGE SCALE GENOMIC DNA]</scope>
    <source>
        <strain evidence="5 6">NRRL Y-17804</strain>
    </source>
</reference>
<dbReference type="InterPro" id="IPR051281">
    <property type="entry name" value="Dual-spec_lipid-protein_phosph"/>
</dbReference>
<dbReference type="GO" id="GO:0016314">
    <property type="term" value="F:phosphatidylinositol-3,4,5-trisphosphate 3-phosphatase activity"/>
    <property type="evidence" value="ECO:0007669"/>
    <property type="project" value="UniProtKB-EC"/>
</dbReference>
<evidence type="ECO:0000259" key="4">
    <source>
        <dbReference type="PROSITE" id="PS51181"/>
    </source>
</evidence>
<dbReference type="GO" id="GO:0043491">
    <property type="term" value="P:phosphatidylinositol 3-kinase/protein kinase B signal transduction"/>
    <property type="evidence" value="ECO:0007669"/>
    <property type="project" value="TreeGrafter"/>
</dbReference>
<proteinExistence type="predicted"/>
<dbReference type="GO" id="GO:0051896">
    <property type="term" value="P:regulation of phosphatidylinositol 3-kinase/protein kinase B signal transduction"/>
    <property type="evidence" value="ECO:0007669"/>
    <property type="project" value="TreeGrafter"/>
</dbReference>
<protein>
    <recommendedName>
        <fullName evidence="1">phosphatidylinositol-3,4,5-trisphosphate 3-phosphatase</fullName>
        <ecNumber evidence="1">3.1.3.67</ecNumber>
    </recommendedName>
</protein>
<dbReference type="Pfam" id="PF00782">
    <property type="entry name" value="DSPc"/>
    <property type="match status" value="1"/>
</dbReference>
<dbReference type="InterPro" id="IPR000340">
    <property type="entry name" value="Dual-sp_phosphatase_cat-dom"/>
</dbReference>
<dbReference type="InterPro" id="IPR029021">
    <property type="entry name" value="Prot-tyrosine_phosphatase-like"/>
</dbReference>
<dbReference type="STRING" id="698492.A0A0E9NSM3"/>
<sequence>MSPLLGLLRTLISSPRIRHHDPLTKTSLDLCHLTPQIIVMSMPAPSFPRTLYRNPLREVQRYLEGTYGERYAVWEFRAEGAEYADEDFRGRVWHHPFVDHHPPPFSLLPAIVESLHTHLDSSEKNVAVLHCKAGKGRSGTAACAYLIAYKSYTAHDAMELFTAKRMKPGWGNGVSIRSQRRYLQYVEQWQGNGRKYVDQRIRLRKVMVYGGVKGLKVSVAVFAEEGREINTIHTFTPQETTDTAPATYSCVPSTNLVCPTDICIKIDHHSFFGLVQTTMSHTWFNTYFESVALEGQDKEGRYEVDWLDVDGWKGTKSKGRKVFERVVVEWEVVDDMVDDVPR</sequence>
<organism evidence="5 6">
    <name type="scientific">Saitoella complicata (strain BCRC 22490 / CBS 7301 / JCM 7358 / NBRC 10748 / NRRL Y-17804)</name>
    <dbReference type="NCBI Taxonomy" id="698492"/>
    <lineage>
        <taxon>Eukaryota</taxon>
        <taxon>Fungi</taxon>
        <taxon>Dikarya</taxon>
        <taxon>Ascomycota</taxon>
        <taxon>Taphrinomycotina</taxon>
        <taxon>Taphrinomycotina incertae sedis</taxon>
        <taxon>Saitoella</taxon>
    </lineage>
</organism>
<dbReference type="PROSITE" id="PS51181">
    <property type="entry name" value="PPASE_TENSIN"/>
    <property type="match status" value="1"/>
</dbReference>
<reference evidence="5 6" key="3">
    <citation type="journal article" date="2015" name="Genome Announc.">
        <title>Draft Genome Sequence of the Archiascomycetous Yeast Saitoella complicata.</title>
        <authorList>
            <person name="Yamauchi K."/>
            <person name="Kondo S."/>
            <person name="Hamamoto M."/>
            <person name="Takahashi Y."/>
            <person name="Ogura Y."/>
            <person name="Hayashi T."/>
            <person name="Nishida H."/>
        </authorList>
    </citation>
    <scope>NUCLEOTIDE SEQUENCE [LARGE SCALE GENOMIC DNA]</scope>
    <source>
        <strain evidence="5 6">NRRL Y-17804</strain>
    </source>
</reference>
<dbReference type="OMA" id="YIESWYR"/>
<dbReference type="InterPro" id="IPR016130">
    <property type="entry name" value="Tyr_Pase_AS"/>
</dbReference>
<dbReference type="GO" id="GO:0042995">
    <property type="term" value="C:cell projection"/>
    <property type="evidence" value="ECO:0007669"/>
    <property type="project" value="TreeGrafter"/>
</dbReference>
<dbReference type="Gene3D" id="3.90.190.10">
    <property type="entry name" value="Protein tyrosine phosphatase superfamily"/>
    <property type="match status" value="1"/>
</dbReference>
<dbReference type="PROSITE" id="PS00383">
    <property type="entry name" value="TYR_PHOSPHATASE_1"/>
    <property type="match status" value="1"/>
</dbReference>
<feature type="domain" description="Tyrosine specific protein phosphatases" evidence="3">
    <location>
        <begin position="106"/>
        <end position="165"/>
    </location>
</feature>
<dbReference type="GO" id="GO:0004725">
    <property type="term" value="F:protein tyrosine phosphatase activity"/>
    <property type="evidence" value="ECO:0007669"/>
    <property type="project" value="TreeGrafter"/>
</dbReference>
<gene>
    <name evidence="5" type="ORF">G7K_6503-t1</name>
</gene>
<keyword evidence="6" id="KW-1185">Reference proteome</keyword>
<evidence type="ECO:0000313" key="6">
    <source>
        <dbReference type="Proteomes" id="UP000033140"/>
    </source>
</evidence>
<dbReference type="PANTHER" id="PTHR12305">
    <property type="entry name" value="PHOSPHATASE WITH HOMOLOGY TO TENSIN"/>
    <property type="match status" value="1"/>
</dbReference>
<evidence type="ECO:0000313" key="5">
    <source>
        <dbReference type="EMBL" id="GAO52425.1"/>
    </source>
</evidence>
<accession>A0A0E9NSM3</accession>
<reference evidence="5 6" key="2">
    <citation type="journal article" date="2014" name="J. Gen. Appl. Microbiol.">
        <title>The early diverging ascomycetous budding yeast Saitoella complicata has three histone deacetylases belonging to the Clr6, Hos2, and Rpd3 lineages.</title>
        <authorList>
            <person name="Nishida H."/>
            <person name="Matsumoto T."/>
            <person name="Kondo S."/>
            <person name="Hamamoto M."/>
            <person name="Yoshikawa H."/>
        </authorList>
    </citation>
    <scope>NUCLEOTIDE SEQUENCE [LARGE SCALE GENOMIC DNA]</scope>
    <source>
        <strain evidence="5 6">NRRL Y-17804</strain>
    </source>
</reference>
<dbReference type="InterPro" id="IPR000387">
    <property type="entry name" value="Tyr_Pase_dom"/>
</dbReference>
<dbReference type="GO" id="GO:0046856">
    <property type="term" value="P:phosphatidylinositol dephosphorylation"/>
    <property type="evidence" value="ECO:0007669"/>
    <property type="project" value="TreeGrafter"/>
</dbReference>
<evidence type="ECO:0000259" key="3">
    <source>
        <dbReference type="PROSITE" id="PS50056"/>
    </source>
</evidence>
<dbReference type="EMBL" id="BACD03000068">
    <property type="protein sequence ID" value="GAO52425.1"/>
    <property type="molecule type" value="Genomic_DNA"/>
</dbReference>
<dbReference type="PANTHER" id="PTHR12305:SF81">
    <property type="entry name" value="PHOSPHATIDYLINOSITOL 3,4,5-TRISPHOSPHATE 3-PHOSPHATASE AND DUAL-SPECIFICITY PROTEIN PHOSPHATASE PTEN"/>
    <property type="match status" value="1"/>
</dbReference>
<evidence type="ECO:0000256" key="1">
    <source>
        <dbReference type="ARBA" id="ARBA00013015"/>
    </source>
</evidence>
<dbReference type="GO" id="GO:0005829">
    <property type="term" value="C:cytosol"/>
    <property type="evidence" value="ECO:0007669"/>
    <property type="project" value="TreeGrafter"/>
</dbReference>
<dbReference type="PROSITE" id="PS50056">
    <property type="entry name" value="TYR_PHOSPHATASE_2"/>
    <property type="match status" value="1"/>
</dbReference>
<keyword evidence="2" id="KW-0378">Hydrolase</keyword>
<dbReference type="EC" id="3.1.3.67" evidence="1"/>
<dbReference type="SUPFAM" id="SSF52799">
    <property type="entry name" value="(Phosphotyrosine protein) phosphatases II"/>
    <property type="match status" value="1"/>
</dbReference>
<dbReference type="InterPro" id="IPR029023">
    <property type="entry name" value="Tensin_phosphatase"/>
</dbReference>
<name>A0A0E9NSM3_SAICN</name>
<dbReference type="GO" id="GO:0005634">
    <property type="term" value="C:nucleus"/>
    <property type="evidence" value="ECO:0007669"/>
    <property type="project" value="TreeGrafter"/>
</dbReference>
<evidence type="ECO:0000256" key="2">
    <source>
        <dbReference type="ARBA" id="ARBA00022801"/>
    </source>
</evidence>
<comment type="caution">
    <text evidence="5">The sequence shown here is derived from an EMBL/GenBank/DDBJ whole genome shotgun (WGS) entry which is preliminary data.</text>
</comment>